<evidence type="ECO:0000256" key="4">
    <source>
        <dbReference type="ARBA" id="ARBA00022840"/>
    </source>
</evidence>
<dbReference type="InterPro" id="IPR003439">
    <property type="entry name" value="ABC_transporter-like_ATP-bd"/>
</dbReference>
<dbReference type="GO" id="GO:0016887">
    <property type="term" value="F:ATP hydrolysis activity"/>
    <property type="evidence" value="ECO:0007669"/>
    <property type="project" value="InterPro"/>
</dbReference>
<dbReference type="PANTHER" id="PTHR24220:SF470">
    <property type="entry name" value="CELL DIVISION ATP-BINDING PROTEIN FTSE"/>
    <property type="match status" value="1"/>
</dbReference>
<dbReference type="Pfam" id="PF00005">
    <property type="entry name" value="ABC_tran"/>
    <property type="match status" value="1"/>
</dbReference>
<evidence type="ECO:0000256" key="1">
    <source>
        <dbReference type="ARBA" id="ARBA00005417"/>
    </source>
</evidence>
<dbReference type="SMART" id="SM00382">
    <property type="entry name" value="AAA"/>
    <property type="match status" value="1"/>
</dbReference>
<keyword evidence="4" id="KW-0067">ATP-binding</keyword>
<dbReference type="AlphaFoldDB" id="K1XZA9"/>
<protein>
    <recommendedName>
        <fullName evidence="5">ABC transporter domain-containing protein</fullName>
    </recommendedName>
</protein>
<dbReference type="PROSITE" id="PS50893">
    <property type="entry name" value="ABC_TRANSPORTER_2"/>
    <property type="match status" value="1"/>
</dbReference>
<dbReference type="Gene3D" id="3.40.50.300">
    <property type="entry name" value="P-loop containing nucleotide triphosphate hydrolases"/>
    <property type="match status" value="1"/>
</dbReference>
<keyword evidence="2" id="KW-0813">Transport</keyword>
<dbReference type="CDD" id="cd03255">
    <property type="entry name" value="ABC_MJ0796_LolCDE_FtsE"/>
    <property type="match status" value="1"/>
</dbReference>
<sequence length="234" mass="26246">MGINNHTSLMKIENITLAYGNKNILKDANIIINPGEFVFLIGGSGSGKTSFIKMLIGDLKPKSWQFFVTGDTSVYSYTEKELLAYRRSIGVIFQDYKLLKSKTVRENVAFAMEVSGYKDSYISEKVPEILSRVGLLHKKESFVETLSGGEAQRISIARALIHDPNIILWDEPTGNLDPHNAEEIIDLLLELNKQGKTIIIATHDDRIVNRLKKRVITFKDGRIVSDKEGGGYEL</sequence>
<dbReference type="GO" id="GO:0005524">
    <property type="term" value="F:ATP binding"/>
    <property type="evidence" value="ECO:0007669"/>
    <property type="project" value="UniProtKB-KW"/>
</dbReference>
<dbReference type="EMBL" id="AMFJ01034091">
    <property type="protein sequence ID" value="EKD30316.1"/>
    <property type="molecule type" value="Genomic_DNA"/>
</dbReference>
<evidence type="ECO:0000313" key="6">
    <source>
        <dbReference type="EMBL" id="EKD30316.1"/>
    </source>
</evidence>
<dbReference type="PROSITE" id="PS00211">
    <property type="entry name" value="ABC_TRANSPORTER_1"/>
    <property type="match status" value="1"/>
</dbReference>
<evidence type="ECO:0000256" key="3">
    <source>
        <dbReference type="ARBA" id="ARBA00022741"/>
    </source>
</evidence>
<dbReference type="FunFam" id="3.40.50.300:FF:000056">
    <property type="entry name" value="Cell division ATP-binding protein FtsE"/>
    <property type="match status" value="1"/>
</dbReference>
<gene>
    <name evidence="6" type="ORF">ACD_78C00091G0003</name>
</gene>
<dbReference type="GO" id="GO:0022857">
    <property type="term" value="F:transmembrane transporter activity"/>
    <property type="evidence" value="ECO:0007669"/>
    <property type="project" value="TreeGrafter"/>
</dbReference>
<organism evidence="6">
    <name type="scientific">uncultured bacterium</name>
    <name type="common">gcode 4</name>
    <dbReference type="NCBI Taxonomy" id="1234023"/>
    <lineage>
        <taxon>Bacteria</taxon>
        <taxon>environmental samples</taxon>
    </lineage>
</organism>
<reference evidence="6" key="1">
    <citation type="journal article" date="2012" name="Science">
        <title>Fermentation, hydrogen, and sulfur metabolism in multiple uncultivated bacterial phyla.</title>
        <authorList>
            <person name="Wrighton K.C."/>
            <person name="Thomas B.C."/>
            <person name="Sharon I."/>
            <person name="Miller C.S."/>
            <person name="Castelle C.J."/>
            <person name="VerBerkmoes N.C."/>
            <person name="Wilkins M.J."/>
            <person name="Hettich R.L."/>
            <person name="Lipton M.S."/>
            <person name="Williams K.H."/>
            <person name="Long P.E."/>
            <person name="Banfield J.F."/>
        </authorList>
    </citation>
    <scope>NUCLEOTIDE SEQUENCE [LARGE SCALE GENOMIC DNA]</scope>
</reference>
<dbReference type="InterPro" id="IPR015854">
    <property type="entry name" value="ABC_transpr_LolD-like"/>
</dbReference>
<dbReference type="InterPro" id="IPR003593">
    <property type="entry name" value="AAA+_ATPase"/>
</dbReference>
<evidence type="ECO:0000256" key="2">
    <source>
        <dbReference type="ARBA" id="ARBA00022448"/>
    </source>
</evidence>
<dbReference type="InterPro" id="IPR027417">
    <property type="entry name" value="P-loop_NTPase"/>
</dbReference>
<dbReference type="InterPro" id="IPR017871">
    <property type="entry name" value="ABC_transporter-like_CS"/>
</dbReference>
<dbReference type="GO" id="GO:0005886">
    <property type="term" value="C:plasma membrane"/>
    <property type="evidence" value="ECO:0007669"/>
    <property type="project" value="TreeGrafter"/>
</dbReference>
<name>K1XZA9_9BACT</name>
<dbReference type="PANTHER" id="PTHR24220">
    <property type="entry name" value="IMPORT ATP-BINDING PROTEIN"/>
    <property type="match status" value="1"/>
</dbReference>
<keyword evidence="3" id="KW-0547">Nucleotide-binding</keyword>
<comment type="caution">
    <text evidence="6">The sequence shown here is derived from an EMBL/GenBank/DDBJ whole genome shotgun (WGS) entry which is preliminary data.</text>
</comment>
<comment type="similarity">
    <text evidence="1">Belongs to the ABC transporter superfamily.</text>
</comment>
<accession>K1XZA9</accession>
<dbReference type="SUPFAM" id="SSF52540">
    <property type="entry name" value="P-loop containing nucleoside triphosphate hydrolases"/>
    <property type="match status" value="1"/>
</dbReference>
<feature type="domain" description="ABC transporter" evidence="5">
    <location>
        <begin position="10"/>
        <end position="234"/>
    </location>
</feature>
<proteinExistence type="inferred from homology"/>
<dbReference type="InterPro" id="IPR017911">
    <property type="entry name" value="MacB-like_ATP-bd"/>
</dbReference>
<evidence type="ECO:0000259" key="5">
    <source>
        <dbReference type="PROSITE" id="PS50893"/>
    </source>
</evidence>